<evidence type="ECO:0008006" key="2">
    <source>
        <dbReference type="Google" id="ProtNLM"/>
    </source>
</evidence>
<gene>
    <name evidence="1" type="ORF">METZ01_LOCUS9968</name>
</gene>
<evidence type="ECO:0000313" key="1">
    <source>
        <dbReference type="EMBL" id="SUZ57114.1"/>
    </source>
</evidence>
<reference evidence="1" key="1">
    <citation type="submission" date="2018-05" db="EMBL/GenBank/DDBJ databases">
        <authorList>
            <person name="Lanie J.A."/>
            <person name="Ng W.-L."/>
            <person name="Kazmierczak K.M."/>
            <person name="Andrzejewski T.M."/>
            <person name="Davidsen T.M."/>
            <person name="Wayne K.J."/>
            <person name="Tettelin H."/>
            <person name="Glass J.I."/>
            <person name="Rusch D."/>
            <person name="Podicherti R."/>
            <person name="Tsui H.-C.T."/>
            <person name="Winkler M.E."/>
        </authorList>
    </citation>
    <scope>NUCLEOTIDE SEQUENCE</scope>
</reference>
<organism evidence="1">
    <name type="scientific">marine metagenome</name>
    <dbReference type="NCBI Taxonomy" id="408172"/>
    <lineage>
        <taxon>unclassified sequences</taxon>
        <taxon>metagenomes</taxon>
        <taxon>ecological metagenomes</taxon>
    </lineage>
</organism>
<sequence>MFSIDFSEVFENHDELSPPKHGLAMCGLQQKIGVLFCAMLMLLGSGCGDGPAGFSSPGSIEVLIHSHGENLDPNGYQVVIDGSLTRSVEINSITEFGGLPPGPYSIEITGVASNCIVVEENPVTVLVLSDQKTIGSFGVQCFAAFGS</sequence>
<name>A0A381NSM2_9ZZZZ</name>
<dbReference type="AlphaFoldDB" id="A0A381NSM2"/>
<protein>
    <recommendedName>
        <fullName evidence="2">DUF4397 domain-containing protein</fullName>
    </recommendedName>
</protein>
<dbReference type="EMBL" id="UINC01000543">
    <property type="protein sequence ID" value="SUZ57114.1"/>
    <property type="molecule type" value="Genomic_DNA"/>
</dbReference>
<proteinExistence type="predicted"/>
<accession>A0A381NSM2</accession>